<dbReference type="STRING" id="1123380.SAMN02745199_0319"/>
<dbReference type="InterPro" id="IPR036388">
    <property type="entry name" value="WH-like_DNA-bd_sf"/>
</dbReference>
<gene>
    <name evidence="5" type="ORF">SAMN02745199_0319</name>
</gene>
<reference evidence="6" key="1">
    <citation type="submission" date="2016-11" db="EMBL/GenBank/DDBJ databases">
        <authorList>
            <person name="Varghese N."/>
            <person name="Submissions S."/>
        </authorList>
    </citation>
    <scope>NUCLEOTIDE SEQUENCE [LARGE SCALE GENOMIC DNA]</scope>
    <source>
        <strain evidence="6">DSM 15807</strain>
    </source>
</reference>
<evidence type="ECO:0000256" key="2">
    <source>
        <dbReference type="ARBA" id="ARBA00023125"/>
    </source>
</evidence>
<sequence length="142" mass="16578">MAEKLERILREICFRIKVKGREVLKKYPITPAQFDLMQKIYFTGPKTMSELSQNLGIAKSTTTGLVSRLEKDGFLERVKSLRDKRVIRVSLTKKGKKVIDEVIIERVEFIKSVLKILPESFEKEITYLLMKFNEAIINEKKQ</sequence>
<dbReference type="GO" id="GO:0003677">
    <property type="term" value="F:DNA binding"/>
    <property type="evidence" value="ECO:0007669"/>
    <property type="project" value="UniProtKB-KW"/>
</dbReference>
<dbReference type="AlphaFoldDB" id="A0A1M5R4Q5"/>
<dbReference type="PANTHER" id="PTHR42756:SF1">
    <property type="entry name" value="TRANSCRIPTIONAL REPRESSOR OF EMRAB OPERON"/>
    <property type="match status" value="1"/>
</dbReference>
<dbReference type="GO" id="GO:0003700">
    <property type="term" value="F:DNA-binding transcription factor activity"/>
    <property type="evidence" value="ECO:0007669"/>
    <property type="project" value="InterPro"/>
</dbReference>
<dbReference type="Proteomes" id="UP000242592">
    <property type="component" value="Unassembled WGS sequence"/>
</dbReference>
<dbReference type="RefSeq" id="WP_073071403.1">
    <property type="nucleotide sequence ID" value="NZ_FQXN01000001.1"/>
</dbReference>
<evidence type="ECO:0000256" key="1">
    <source>
        <dbReference type="ARBA" id="ARBA00023015"/>
    </source>
</evidence>
<organism evidence="5 6">
    <name type="scientific">Thermosipho atlanticus DSM 15807</name>
    <dbReference type="NCBI Taxonomy" id="1123380"/>
    <lineage>
        <taxon>Bacteria</taxon>
        <taxon>Thermotogati</taxon>
        <taxon>Thermotogota</taxon>
        <taxon>Thermotogae</taxon>
        <taxon>Thermotogales</taxon>
        <taxon>Fervidobacteriaceae</taxon>
        <taxon>Thermosipho</taxon>
    </lineage>
</organism>
<dbReference type="SMART" id="SM00347">
    <property type="entry name" value="HTH_MARR"/>
    <property type="match status" value="1"/>
</dbReference>
<dbReference type="InterPro" id="IPR000835">
    <property type="entry name" value="HTH_MarR-typ"/>
</dbReference>
<dbReference type="Pfam" id="PF01047">
    <property type="entry name" value="MarR"/>
    <property type="match status" value="1"/>
</dbReference>
<evidence type="ECO:0000259" key="4">
    <source>
        <dbReference type="PROSITE" id="PS50995"/>
    </source>
</evidence>
<feature type="domain" description="HTH marR-type" evidence="4">
    <location>
        <begin position="1"/>
        <end position="134"/>
    </location>
</feature>
<dbReference type="SUPFAM" id="SSF46785">
    <property type="entry name" value="Winged helix' DNA-binding domain"/>
    <property type="match status" value="1"/>
</dbReference>
<keyword evidence="6" id="KW-1185">Reference proteome</keyword>
<evidence type="ECO:0000256" key="3">
    <source>
        <dbReference type="ARBA" id="ARBA00023163"/>
    </source>
</evidence>
<keyword evidence="1" id="KW-0805">Transcription regulation</keyword>
<evidence type="ECO:0000313" key="5">
    <source>
        <dbReference type="EMBL" id="SHH20959.1"/>
    </source>
</evidence>
<dbReference type="InterPro" id="IPR036390">
    <property type="entry name" value="WH_DNA-bd_sf"/>
</dbReference>
<dbReference type="EMBL" id="FQXN01000001">
    <property type="protein sequence ID" value="SHH20959.1"/>
    <property type="molecule type" value="Genomic_DNA"/>
</dbReference>
<name>A0A1M5R4Q5_9BACT</name>
<accession>A0A1M5R4Q5</accession>
<dbReference type="OrthoDB" id="9790052at2"/>
<dbReference type="PRINTS" id="PR00598">
    <property type="entry name" value="HTHMARR"/>
</dbReference>
<evidence type="ECO:0000313" key="6">
    <source>
        <dbReference type="Proteomes" id="UP000242592"/>
    </source>
</evidence>
<protein>
    <submittedName>
        <fullName evidence="5">Transcriptional regulator, MarR family</fullName>
    </submittedName>
</protein>
<proteinExistence type="predicted"/>
<keyword evidence="3" id="KW-0804">Transcription</keyword>
<dbReference type="PANTHER" id="PTHR42756">
    <property type="entry name" value="TRANSCRIPTIONAL REGULATOR, MARR"/>
    <property type="match status" value="1"/>
</dbReference>
<keyword evidence="2" id="KW-0238">DNA-binding</keyword>
<dbReference type="PROSITE" id="PS50995">
    <property type="entry name" value="HTH_MARR_2"/>
    <property type="match status" value="1"/>
</dbReference>
<dbReference type="Gene3D" id="1.10.10.10">
    <property type="entry name" value="Winged helix-like DNA-binding domain superfamily/Winged helix DNA-binding domain"/>
    <property type="match status" value="1"/>
</dbReference>